<dbReference type="EMBL" id="AWQX01000057">
    <property type="protein sequence ID" value="EST35286.1"/>
    <property type="molecule type" value="Genomic_DNA"/>
</dbReference>
<evidence type="ECO:0000313" key="1">
    <source>
        <dbReference type="EMBL" id="EST35286.1"/>
    </source>
</evidence>
<evidence type="ECO:0000313" key="2">
    <source>
        <dbReference type="Proteomes" id="UP000017984"/>
    </source>
</evidence>
<name>V6KV50_STRRC</name>
<dbReference type="HOGENOM" id="CLU_2511356_0_0_11"/>
<protein>
    <submittedName>
        <fullName evidence="1">Uncharacterized protein</fullName>
    </submittedName>
</protein>
<proteinExistence type="predicted"/>
<keyword evidence="2" id="KW-1185">Reference proteome</keyword>
<reference evidence="1 2" key="1">
    <citation type="journal article" date="2014" name="Genome Announc.">
        <title>Draft Genome Sequence of Streptomyces roseochromogenes subsp. oscitans DS 12.976, Producer of the Aminocoumarin Antibiotic Clorobiocin.</title>
        <authorList>
            <person name="Ruckert C."/>
            <person name="Kalinowski J."/>
            <person name="Heide L."/>
            <person name="Apel A.K."/>
        </authorList>
    </citation>
    <scope>NUCLEOTIDE SEQUENCE [LARGE SCALE GENOMIC DNA]</scope>
    <source>
        <strain evidence="1 2">DS 12.976</strain>
    </source>
</reference>
<dbReference type="Proteomes" id="UP000017984">
    <property type="component" value="Chromosome"/>
</dbReference>
<organism evidence="1 2">
    <name type="scientific">Streptomyces roseochromogenus subsp. oscitans DS 12.976</name>
    <dbReference type="NCBI Taxonomy" id="1352936"/>
    <lineage>
        <taxon>Bacteria</taxon>
        <taxon>Bacillati</taxon>
        <taxon>Actinomycetota</taxon>
        <taxon>Actinomycetes</taxon>
        <taxon>Kitasatosporales</taxon>
        <taxon>Streptomycetaceae</taxon>
        <taxon>Streptomyces</taxon>
    </lineage>
</organism>
<comment type="caution">
    <text evidence="1">The sequence shown here is derived from an EMBL/GenBank/DDBJ whole genome shotgun (WGS) entry which is preliminary data.</text>
</comment>
<sequence>MIAPFLALRVGDEYPVRSPQRSSRATRPFSPAAQQLRSGVQATVSYEPVSIVRQVRPASVVRSVPVGPTASAAVRLCGSQAAPER</sequence>
<gene>
    <name evidence="1" type="ORF">M878_06720</name>
</gene>
<accession>V6KV50</accession>
<dbReference type="AlphaFoldDB" id="V6KV50"/>
<dbReference type="PATRIC" id="fig|1352936.5.peg.1437"/>